<evidence type="ECO:0008006" key="4">
    <source>
        <dbReference type="Google" id="ProtNLM"/>
    </source>
</evidence>
<keyword evidence="1" id="KW-1133">Transmembrane helix</keyword>
<proteinExistence type="predicted"/>
<keyword evidence="1" id="KW-0812">Transmembrane</keyword>
<reference evidence="2" key="2">
    <citation type="submission" date="2015-06" db="UniProtKB">
        <authorList>
            <consortium name="EnsemblMetazoa"/>
        </authorList>
    </citation>
    <scope>IDENTIFICATION</scope>
</reference>
<feature type="transmembrane region" description="Helical" evidence="1">
    <location>
        <begin position="28"/>
        <end position="48"/>
    </location>
</feature>
<dbReference type="EMBL" id="CAEY01000738">
    <property type="status" value="NOT_ANNOTATED_CDS"/>
    <property type="molecule type" value="Genomic_DNA"/>
</dbReference>
<sequence>MKVLKLYAWKGAFGEIVASIRRAEIKNLIFQFIWLAFIFFALGCRPFLVSLI</sequence>
<reference evidence="3" key="1">
    <citation type="submission" date="2011-08" db="EMBL/GenBank/DDBJ databases">
        <authorList>
            <person name="Rombauts S."/>
        </authorList>
    </citation>
    <scope>NUCLEOTIDE SEQUENCE</scope>
    <source>
        <strain evidence="3">London</strain>
    </source>
</reference>
<dbReference type="HOGENOM" id="CLU_3089850_0_0_1"/>
<dbReference type="EnsemblMetazoa" id="tetur28g02631.1">
    <property type="protein sequence ID" value="tetur28g02631.1"/>
    <property type="gene ID" value="tetur28g02631"/>
</dbReference>
<dbReference type="AlphaFoldDB" id="T1KZS4"/>
<evidence type="ECO:0000256" key="1">
    <source>
        <dbReference type="SAM" id="Phobius"/>
    </source>
</evidence>
<keyword evidence="3" id="KW-1185">Reference proteome</keyword>
<protein>
    <recommendedName>
        <fullName evidence="4">ABC transmembrane type-1 domain-containing protein</fullName>
    </recommendedName>
</protein>
<accession>T1KZS4</accession>
<keyword evidence="1" id="KW-0472">Membrane</keyword>
<organism evidence="2 3">
    <name type="scientific">Tetranychus urticae</name>
    <name type="common">Two-spotted spider mite</name>
    <dbReference type="NCBI Taxonomy" id="32264"/>
    <lineage>
        <taxon>Eukaryota</taxon>
        <taxon>Metazoa</taxon>
        <taxon>Ecdysozoa</taxon>
        <taxon>Arthropoda</taxon>
        <taxon>Chelicerata</taxon>
        <taxon>Arachnida</taxon>
        <taxon>Acari</taxon>
        <taxon>Acariformes</taxon>
        <taxon>Trombidiformes</taxon>
        <taxon>Prostigmata</taxon>
        <taxon>Eleutherengona</taxon>
        <taxon>Raphignathae</taxon>
        <taxon>Tetranychoidea</taxon>
        <taxon>Tetranychidae</taxon>
        <taxon>Tetranychus</taxon>
    </lineage>
</organism>
<evidence type="ECO:0000313" key="3">
    <source>
        <dbReference type="Proteomes" id="UP000015104"/>
    </source>
</evidence>
<name>T1KZS4_TETUR</name>
<evidence type="ECO:0000313" key="2">
    <source>
        <dbReference type="EnsemblMetazoa" id="tetur28g02631.1"/>
    </source>
</evidence>
<dbReference type="Proteomes" id="UP000015104">
    <property type="component" value="Unassembled WGS sequence"/>
</dbReference>